<evidence type="ECO:0000313" key="1">
    <source>
        <dbReference type="EnsemblPlants" id="MELO3C009024.2.1"/>
    </source>
</evidence>
<organism evidence="1">
    <name type="scientific">Cucumis melo</name>
    <name type="common">Muskmelon</name>
    <dbReference type="NCBI Taxonomy" id="3656"/>
    <lineage>
        <taxon>Eukaryota</taxon>
        <taxon>Viridiplantae</taxon>
        <taxon>Streptophyta</taxon>
        <taxon>Embryophyta</taxon>
        <taxon>Tracheophyta</taxon>
        <taxon>Spermatophyta</taxon>
        <taxon>Magnoliopsida</taxon>
        <taxon>eudicotyledons</taxon>
        <taxon>Gunneridae</taxon>
        <taxon>Pentapetalae</taxon>
        <taxon>rosids</taxon>
        <taxon>fabids</taxon>
        <taxon>Cucurbitales</taxon>
        <taxon>Cucurbitaceae</taxon>
        <taxon>Benincaseae</taxon>
        <taxon>Cucumis</taxon>
    </lineage>
</organism>
<dbReference type="Gramene" id="MELO3C009024.2.1">
    <property type="protein sequence ID" value="MELO3C009024.2.1"/>
    <property type="gene ID" value="MELO3C009024.2"/>
</dbReference>
<accession>A0A9I9CVA8</accession>
<dbReference type="EnsemblPlants" id="MELO3C009024.2.1">
    <property type="protein sequence ID" value="MELO3C009024.2.1"/>
    <property type="gene ID" value="MELO3C009024.2"/>
</dbReference>
<proteinExistence type="predicted"/>
<protein>
    <submittedName>
        <fullName evidence="1">Uncharacterized protein</fullName>
    </submittedName>
</protein>
<name>A0A9I9CVA8_CUCME</name>
<reference evidence="1" key="1">
    <citation type="submission" date="2023-03" db="UniProtKB">
        <authorList>
            <consortium name="EnsemblPlants"/>
        </authorList>
    </citation>
    <scope>IDENTIFICATION</scope>
</reference>
<dbReference type="AlphaFoldDB" id="A0A9I9CVA8"/>
<sequence length="85" mass="9676">MAEDLVPDGGFNGEGLLWRQRRQLLEWNRRVAGVGWSGIDDGGWLESDGVESMTVDFAFLGREKEKKPLRSSVERECILRENNPL</sequence>